<dbReference type="GO" id="GO:0008234">
    <property type="term" value="F:cysteine-type peptidase activity"/>
    <property type="evidence" value="ECO:0007669"/>
    <property type="project" value="UniProtKB-KW"/>
</dbReference>
<gene>
    <name evidence="6" type="primary">227</name>
    <name evidence="6" type="ORF">SEA_GILSON_227</name>
</gene>
<keyword evidence="4" id="KW-0788">Thiol protease</keyword>
<feature type="domain" description="NlpC/P60" evidence="5">
    <location>
        <begin position="28"/>
        <end position="160"/>
    </location>
</feature>
<evidence type="ECO:0000256" key="3">
    <source>
        <dbReference type="ARBA" id="ARBA00022801"/>
    </source>
</evidence>
<dbReference type="Proteomes" id="UP000284334">
    <property type="component" value="Segment"/>
</dbReference>
<dbReference type="EMBL" id="MK061412">
    <property type="protein sequence ID" value="AZU97272.1"/>
    <property type="molecule type" value="Genomic_DNA"/>
</dbReference>
<dbReference type="GeneID" id="55612917"/>
<dbReference type="SUPFAM" id="SSF54001">
    <property type="entry name" value="Cysteine proteinases"/>
    <property type="match status" value="1"/>
</dbReference>
<organism evidence="6 7">
    <name type="scientific">Streptomyces phage Gilson</name>
    <dbReference type="NCBI Taxonomy" id="2488789"/>
    <lineage>
        <taxon>Viruses</taxon>
        <taxon>Duplodnaviria</taxon>
        <taxon>Heunggongvirae</taxon>
        <taxon>Uroviricota</taxon>
        <taxon>Caudoviricetes</taxon>
        <taxon>Stanwilliamsviridae</taxon>
        <taxon>Loccivirinae</taxon>
        <taxon>Gilsonvirus</taxon>
        <taxon>Gilsonvirus gilson</taxon>
    </lineage>
</organism>
<accession>A0A3T0ID09</accession>
<evidence type="ECO:0000256" key="1">
    <source>
        <dbReference type="ARBA" id="ARBA00007074"/>
    </source>
</evidence>
<dbReference type="Pfam" id="PF00877">
    <property type="entry name" value="NLPC_P60"/>
    <property type="match status" value="1"/>
</dbReference>
<dbReference type="KEGG" id="vg:55612917"/>
<evidence type="ECO:0000313" key="7">
    <source>
        <dbReference type="Proteomes" id="UP000284334"/>
    </source>
</evidence>
<dbReference type="PANTHER" id="PTHR47359">
    <property type="entry name" value="PEPTIDOGLYCAN DL-ENDOPEPTIDASE CWLO"/>
    <property type="match status" value="1"/>
</dbReference>
<dbReference type="InterPro" id="IPR051794">
    <property type="entry name" value="PG_Endopeptidase_C40"/>
</dbReference>
<dbReference type="RefSeq" id="YP_009842657.1">
    <property type="nucleotide sequence ID" value="NC_048742.1"/>
</dbReference>
<keyword evidence="3 6" id="KW-0378">Hydrolase</keyword>
<dbReference type="InterPro" id="IPR038765">
    <property type="entry name" value="Papain-like_cys_pep_sf"/>
</dbReference>
<dbReference type="PANTHER" id="PTHR47359:SF3">
    <property type="entry name" value="NLP_P60 DOMAIN-CONTAINING PROTEIN-RELATED"/>
    <property type="match status" value="1"/>
</dbReference>
<name>A0A3T0ID09_9CAUD</name>
<evidence type="ECO:0000313" key="6">
    <source>
        <dbReference type="EMBL" id="AZU97272.1"/>
    </source>
</evidence>
<protein>
    <submittedName>
        <fullName evidence="6">Hydrolase</fullName>
    </submittedName>
</protein>
<evidence type="ECO:0000256" key="2">
    <source>
        <dbReference type="ARBA" id="ARBA00022670"/>
    </source>
</evidence>
<evidence type="ECO:0000256" key="4">
    <source>
        <dbReference type="ARBA" id="ARBA00022807"/>
    </source>
</evidence>
<comment type="similarity">
    <text evidence="1">Belongs to the peptidase C40 family.</text>
</comment>
<dbReference type="Gene3D" id="3.90.1720.10">
    <property type="entry name" value="endopeptidase domain like (from Nostoc punctiforme)"/>
    <property type="match status" value="1"/>
</dbReference>
<keyword evidence="2" id="KW-0645">Protease</keyword>
<sequence>MHKKTAAIGTLLASMTMVVGISTNAEAATIRSKAYSVAKAQLGDRYCGGNKKSCGGSVGPNSFDCSGLVQYSYKKAGKYVPRTTQSQFKASKDITVNQRQLGDVIYFSHKGTRDHFHVGIYAGSGYMIHANAGSYYGKKVIKEKISSYWGKNYNADYRRLG</sequence>
<dbReference type="InterPro" id="IPR000064">
    <property type="entry name" value="NLP_P60_dom"/>
</dbReference>
<dbReference type="GO" id="GO:0001897">
    <property type="term" value="P:symbiont-mediated cytolysis of host cell"/>
    <property type="evidence" value="ECO:0007669"/>
    <property type="project" value="UniProtKB-ARBA"/>
</dbReference>
<dbReference type="PROSITE" id="PS51935">
    <property type="entry name" value="NLPC_P60"/>
    <property type="match status" value="1"/>
</dbReference>
<dbReference type="GO" id="GO:0006508">
    <property type="term" value="P:proteolysis"/>
    <property type="evidence" value="ECO:0007669"/>
    <property type="project" value="UniProtKB-KW"/>
</dbReference>
<keyword evidence="7" id="KW-1185">Reference proteome</keyword>
<proteinExistence type="inferred from homology"/>
<reference evidence="6 7" key="1">
    <citation type="submission" date="2018-10" db="EMBL/GenBank/DDBJ databases">
        <authorList>
            <person name="Soria N.A."/>
            <person name="Batley M.G."/>
            <person name="Hanafy A."/>
            <person name="Singh N."/>
            <person name="Shaffer C.D."/>
            <person name="Weston-Hafer K.A."/>
            <person name="Russell D.A."/>
            <person name="Pope W.H."/>
            <person name="Jacobs-Sera D."/>
            <person name="Hendrix R.W."/>
            <person name="Hatfull G.F."/>
        </authorList>
    </citation>
    <scope>NUCLEOTIDE SEQUENCE [LARGE SCALE GENOMIC DNA]</scope>
</reference>
<evidence type="ECO:0000259" key="5">
    <source>
        <dbReference type="PROSITE" id="PS51935"/>
    </source>
</evidence>